<dbReference type="InterPro" id="IPR051360">
    <property type="entry name" value="Neuronal_Pentraxin_Related"/>
</dbReference>
<dbReference type="InterPro" id="IPR013320">
    <property type="entry name" value="ConA-like_dom_sf"/>
</dbReference>
<dbReference type="SUPFAM" id="SSF49899">
    <property type="entry name" value="Concanavalin A-like lectins/glucanases"/>
    <property type="match status" value="1"/>
</dbReference>
<keyword evidence="3" id="KW-0106">Calcium</keyword>
<keyword evidence="9" id="KW-0732">Signal</keyword>
<dbReference type="OrthoDB" id="8793160at2759"/>
<dbReference type="Proteomes" id="UP000298787">
    <property type="component" value="Chromosome 23"/>
</dbReference>
<feature type="signal peptide" evidence="9">
    <location>
        <begin position="1"/>
        <end position="26"/>
    </location>
</feature>
<dbReference type="PROSITE" id="PS51828">
    <property type="entry name" value="PTX_2"/>
    <property type="match status" value="1"/>
</dbReference>
<gene>
    <name evidence="11" type="ORF">D9C73_026082</name>
</gene>
<evidence type="ECO:0000256" key="7">
    <source>
        <dbReference type="SAM" id="Coils"/>
    </source>
</evidence>
<evidence type="ECO:0000256" key="5">
    <source>
        <dbReference type="ARBA" id="ARBA00023180"/>
    </source>
</evidence>
<dbReference type="Pfam" id="PF00354">
    <property type="entry name" value="Pentaxin"/>
    <property type="match status" value="1"/>
</dbReference>
<evidence type="ECO:0000313" key="12">
    <source>
        <dbReference type="Proteomes" id="UP000298787"/>
    </source>
</evidence>
<feature type="compositionally biased region" description="Polar residues" evidence="8">
    <location>
        <begin position="405"/>
        <end position="421"/>
    </location>
</feature>
<comment type="caution">
    <text evidence="6">Lacks conserved residue(s) required for the propagation of feature annotation.</text>
</comment>
<feature type="compositionally biased region" description="Polar residues" evidence="8">
    <location>
        <begin position="254"/>
        <end position="275"/>
    </location>
</feature>
<evidence type="ECO:0000256" key="2">
    <source>
        <dbReference type="ARBA" id="ARBA00022723"/>
    </source>
</evidence>
<organism evidence="11 12">
    <name type="scientific">Collichthys lucidus</name>
    <name type="common">Big head croaker</name>
    <name type="synonym">Sciaena lucida</name>
    <dbReference type="NCBI Taxonomy" id="240159"/>
    <lineage>
        <taxon>Eukaryota</taxon>
        <taxon>Metazoa</taxon>
        <taxon>Chordata</taxon>
        <taxon>Craniata</taxon>
        <taxon>Vertebrata</taxon>
        <taxon>Euteleostomi</taxon>
        <taxon>Actinopterygii</taxon>
        <taxon>Neopterygii</taxon>
        <taxon>Teleostei</taxon>
        <taxon>Neoteleostei</taxon>
        <taxon>Acanthomorphata</taxon>
        <taxon>Eupercaria</taxon>
        <taxon>Sciaenidae</taxon>
        <taxon>Collichthys</taxon>
    </lineage>
</organism>
<feature type="domain" description="Pentraxin (PTX)" evidence="10">
    <location>
        <begin position="470"/>
        <end position="675"/>
    </location>
</feature>
<dbReference type="Gene3D" id="2.60.120.200">
    <property type="match status" value="1"/>
</dbReference>
<feature type="coiled-coil region" evidence="7">
    <location>
        <begin position="105"/>
        <end position="139"/>
    </location>
</feature>
<evidence type="ECO:0000256" key="3">
    <source>
        <dbReference type="ARBA" id="ARBA00022837"/>
    </source>
</evidence>
<comment type="cofactor">
    <cofactor evidence="1">
        <name>Ca(2+)</name>
        <dbReference type="ChEBI" id="CHEBI:29108"/>
    </cofactor>
</comment>
<sequence>MGSLRPSHWPQILVHMLLLQIQPVKLQGVDSVSQKLRRLNEQFQQFQALTQARLDMLALNQNRNSSGVLATRVQALSEQWHDMSQDLEHLKQSTTQEIDSLREWSRKLEKKSKRMEGRLALMERNLRENRRNAQKQKLDPGQDFFNLTMELQSQDERLAALQIQRDELLVGLRGLQESLKNQALRVTRLEGRINEVLQFNGGGKSRGSLNSNVTPQGYYETRRRSQAHRPGKILDGHTHPGPEGISYFQPDHAQVTSQSRHSQQPHQYQATSNQPKHLEAQSPRLQPESHPQVHMQYPDPTPLPLSTDYLPQPDPYRPQSQIQVRARTRPYSAQQEPLQSRQTLPYPHTQIQQRSRPQTHRHRHHQLHKPSHPSWPQPQHLSQAPTHPETIKDRQSRTRLEAPLSQASDALPQPQSETYKQSLSSLEGEEEEESDTKVESSVIHNLLQLPMRQKIPAQPVPKKDATICNVDSMLFFPSASAENYVTFSLTLPNLPELSVCSWLRVEASHVGTLLSYATNDNDNQLVLYGRNSSSSPSLDFVIGDPVHRRLPVSSLIDARWHHLCVVWSSIQGRFWHYNDRHLTSSGSNFRKGWEIAGGGSVVLGQEQDVVGGEFDAAEGFAGQLAGFRVWNRVLSPTEVEGVAEGRGVPRGVVLDMEDIKEVHGEVQQVACECLEHCL</sequence>
<dbReference type="EMBL" id="CM014100">
    <property type="protein sequence ID" value="TKS91719.1"/>
    <property type="molecule type" value="Genomic_DNA"/>
</dbReference>
<dbReference type="PANTHER" id="PTHR19277:SF122">
    <property type="entry name" value="PENTRAXIN-4"/>
    <property type="match status" value="1"/>
</dbReference>
<evidence type="ECO:0000313" key="11">
    <source>
        <dbReference type="EMBL" id="TKS91719.1"/>
    </source>
</evidence>
<dbReference type="SMART" id="SM00159">
    <property type="entry name" value="PTX"/>
    <property type="match status" value="1"/>
</dbReference>
<evidence type="ECO:0000256" key="4">
    <source>
        <dbReference type="ARBA" id="ARBA00023157"/>
    </source>
</evidence>
<protein>
    <submittedName>
        <fullName evidence="11">Pentraxin-4</fullName>
    </submittedName>
</protein>
<keyword evidence="7" id="KW-0175">Coiled coil</keyword>
<dbReference type="AlphaFoldDB" id="A0A4U5VT69"/>
<name>A0A4U5VT69_COLLU</name>
<evidence type="ECO:0000256" key="9">
    <source>
        <dbReference type="SAM" id="SignalP"/>
    </source>
</evidence>
<keyword evidence="12" id="KW-1185">Reference proteome</keyword>
<dbReference type="STRING" id="240159.A0A4U5VT69"/>
<dbReference type="PRINTS" id="PR00895">
    <property type="entry name" value="PENTAXIN"/>
</dbReference>
<proteinExistence type="predicted"/>
<evidence type="ECO:0000256" key="1">
    <source>
        <dbReference type="ARBA" id="ARBA00001913"/>
    </source>
</evidence>
<reference evidence="11 12" key="1">
    <citation type="submission" date="2019-01" db="EMBL/GenBank/DDBJ databases">
        <title>Genome Assembly of Collichthys lucidus.</title>
        <authorList>
            <person name="Cai M."/>
            <person name="Xiao S."/>
        </authorList>
    </citation>
    <scope>NUCLEOTIDE SEQUENCE [LARGE SCALE GENOMIC DNA]</scope>
    <source>
        <strain evidence="11">JT15FE1705JMU</strain>
        <tissue evidence="11">Muscle</tissue>
    </source>
</reference>
<feature type="compositionally biased region" description="Basic and acidic residues" evidence="8">
    <location>
        <begin position="389"/>
        <end position="400"/>
    </location>
</feature>
<feature type="compositionally biased region" description="Basic residues" evidence="8">
    <location>
        <begin position="357"/>
        <end position="371"/>
    </location>
</feature>
<evidence type="ECO:0000256" key="6">
    <source>
        <dbReference type="PROSITE-ProRule" id="PRU01172"/>
    </source>
</evidence>
<evidence type="ECO:0000259" key="10">
    <source>
        <dbReference type="PROSITE" id="PS51828"/>
    </source>
</evidence>
<accession>A0A4U5VT69</accession>
<keyword evidence="5" id="KW-0325">Glycoprotein</keyword>
<dbReference type="GO" id="GO:0046872">
    <property type="term" value="F:metal ion binding"/>
    <property type="evidence" value="ECO:0007669"/>
    <property type="project" value="UniProtKB-KW"/>
</dbReference>
<dbReference type="InterPro" id="IPR001759">
    <property type="entry name" value="PTX_dom"/>
</dbReference>
<feature type="chain" id="PRO_5020335198" evidence="9">
    <location>
        <begin position="27"/>
        <end position="678"/>
    </location>
</feature>
<evidence type="ECO:0000256" key="8">
    <source>
        <dbReference type="SAM" id="MobiDB-lite"/>
    </source>
</evidence>
<feature type="compositionally biased region" description="Polar residues" evidence="8">
    <location>
        <begin position="331"/>
        <end position="356"/>
    </location>
</feature>
<keyword evidence="2" id="KW-0479">Metal-binding</keyword>
<keyword evidence="4" id="KW-1015">Disulfide bond</keyword>
<dbReference type="PANTHER" id="PTHR19277">
    <property type="entry name" value="PENTRAXIN"/>
    <property type="match status" value="1"/>
</dbReference>
<feature type="region of interest" description="Disordered" evidence="8">
    <location>
        <begin position="221"/>
        <end position="440"/>
    </location>
</feature>